<dbReference type="InterPro" id="IPR007295">
    <property type="entry name" value="DUF402"/>
</dbReference>
<dbReference type="SUPFAM" id="SSF159234">
    <property type="entry name" value="FomD-like"/>
    <property type="match status" value="1"/>
</dbReference>
<feature type="domain" description="S1 motif" evidence="7">
    <location>
        <begin position="88"/>
        <end position="150"/>
    </location>
</feature>
<keyword evidence="5 6" id="KW-0694">RNA-binding</keyword>
<dbReference type="InterPro" id="IPR050212">
    <property type="entry name" value="Ntdp-like"/>
</dbReference>
<dbReference type="GO" id="GO:0006364">
    <property type="term" value="P:rRNA processing"/>
    <property type="evidence" value="ECO:0007669"/>
    <property type="project" value="UniProtKB-UniRule"/>
</dbReference>
<dbReference type="InterPro" id="IPR016730">
    <property type="entry name" value="RNA-bd_FAU-1"/>
</dbReference>
<comment type="caution">
    <text evidence="8">The sequence shown here is derived from an EMBL/GenBank/DDBJ whole genome shotgun (WGS) entry which is preliminary data.</text>
</comment>
<evidence type="ECO:0000256" key="2">
    <source>
        <dbReference type="ARBA" id="ARBA00022722"/>
    </source>
</evidence>
<dbReference type="GO" id="GO:0016891">
    <property type="term" value="F:RNA endonuclease activity producing 5'-phosphomonoesters, hydrolytic mechanism"/>
    <property type="evidence" value="ECO:0007669"/>
    <property type="project" value="UniProtKB-UniRule"/>
</dbReference>
<dbReference type="EC" id="3.1.26.-" evidence="6"/>
<dbReference type="InterPro" id="IPR003029">
    <property type="entry name" value="S1_domain"/>
</dbReference>
<dbReference type="HAMAP" id="MF_01910">
    <property type="entry name" value="RNA_binding_AU_1"/>
    <property type="match status" value="1"/>
</dbReference>
<name>A0AAV3T1G4_9EURY</name>
<comment type="similarity">
    <text evidence="6">Belongs to the FAU-1 family.</text>
</comment>
<dbReference type="PIRSF" id="PIRSF018644">
    <property type="entry name" value="RNA-binding_FAU-1"/>
    <property type="match status" value="1"/>
</dbReference>
<evidence type="ECO:0000256" key="3">
    <source>
        <dbReference type="ARBA" id="ARBA00022759"/>
    </source>
</evidence>
<dbReference type="Proteomes" id="UP001500194">
    <property type="component" value="Unassembled WGS sequence"/>
</dbReference>
<keyword evidence="2 6" id="KW-0540">Nuclease</keyword>
<comment type="function">
    <text evidence="6">Probable RNase involved in rRNA stability through maturation and/or degradation of precursor rRNAs. Binds to RNA in loop regions with AU-rich sequences.</text>
</comment>
<dbReference type="RefSeq" id="WP_227260913.1">
    <property type="nucleotide sequence ID" value="NZ_BAAADU010000002.1"/>
</dbReference>
<dbReference type="GO" id="GO:0035925">
    <property type="term" value="F:mRNA 3'-UTR AU-rich region binding"/>
    <property type="evidence" value="ECO:0007669"/>
    <property type="project" value="UniProtKB-UniRule"/>
</dbReference>
<keyword evidence="1 6" id="KW-0698">rRNA processing</keyword>
<dbReference type="PANTHER" id="PTHR39159">
    <property type="match status" value="1"/>
</dbReference>
<keyword evidence="4 6" id="KW-0378">Hydrolase</keyword>
<organism evidence="8 9">
    <name type="scientific">Salarchaeum japonicum</name>
    <dbReference type="NCBI Taxonomy" id="555573"/>
    <lineage>
        <taxon>Archaea</taxon>
        <taxon>Methanobacteriati</taxon>
        <taxon>Methanobacteriota</taxon>
        <taxon>Stenosarchaea group</taxon>
        <taxon>Halobacteria</taxon>
        <taxon>Halobacteriales</taxon>
        <taxon>Halobacteriaceae</taxon>
    </lineage>
</organism>
<dbReference type="PROSITE" id="PS50126">
    <property type="entry name" value="S1"/>
    <property type="match status" value="1"/>
</dbReference>
<dbReference type="InterPro" id="IPR012340">
    <property type="entry name" value="NA-bd_OB-fold"/>
</dbReference>
<evidence type="ECO:0000256" key="6">
    <source>
        <dbReference type="HAMAP-Rule" id="MF_01910"/>
    </source>
</evidence>
<dbReference type="Pfam" id="PF04167">
    <property type="entry name" value="DUF402"/>
    <property type="match status" value="1"/>
</dbReference>
<dbReference type="InterPro" id="IPR035930">
    <property type="entry name" value="FomD-like_sf"/>
</dbReference>
<dbReference type="SUPFAM" id="SSF50249">
    <property type="entry name" value="Nucleic acid-binding proteins"/>
    <property type="match status" value="1"/>
</dbReference>
<evidence type="ECO:0000313" key="9">
    <source>
        <dbReference type="Proteomes" id="UP001500194"/>
    </source>
</evidence>
<dbReference type="SMART" id="SM00316">
    <property type="entry name" value="S1"/>
    <property type="match status" value="1"/>
</dbReference>
<dbReference type="PANTHER" id="PTHR39159:SF1">
    <property type="entry name" value="UPF0374 PROTEIN YGAC"/>
    <property type="match status" value="1"/>
</dbReference>
<evidence type="ECO:0000313" key="8">
    <source>
        <dbReference type="EMBL" id="GAA0652097.1"/>
    </source>
</evidence>
<proteinExistence type="inferred from homology"/>
<dbReference type="EMBL" id="BAAADU010000002">
    <property type="protein sequence ID" value="GAA0652097.1"/>
    <property type="molecule type" value="Genomic_DNA"/>
</dbReference>
<keyword evidence="9" id="KW-1185">Reference proteome</keyword>
<accession>A0AAV3T1G4</accession>
<evidence type="ECO:0000256" key="5">
    <source>
        <dbReference type="ARBA" id="ARBA00022884"/>
    </source>
</evidence>
<protein>
    <recommendedName>
        <fullName evidence="6">Probable ribonuclease FAU-1</fullName>
        <ecNumber evidence="6">3.1.26.-</ecNumber>
    </recommendedName>
    <alternativeName>
        <fullName evidence="6">RNA-binding protein FAU-1</fullName>
    </alternativeName>
</protein>
<dbReference type="Gene3D" id="2.40.380.10">
    <property type="entry name" value="FomD-like"/>
    <property type="match status" value="1"/>
</dbReference>
<reference evidence="8 9" key="1">
    <citation type="journal article" date="2019" name="Int. J. Syst. Evol. Microbiol.">
        <title>The Global Catalogue of Microorganisms (GCM) 10K type strain sequencing project: providing services to taxonomists for standard genome sequencing and annotation.</title>
        <authorList>
            <consortium name="The Broad Institute Genomics Platform"/>
            <consortium name="The Broad Institute Genome Sequencing Center for Infectious Disease"/>
            <person name="Wu L."/>
            <person name="Ma J."/>
        </authorList>
    </citation>
    <scope>NUCLEOTIDE SEQUENCE [LARGE SCALE GENOMIC DNA]</scope>
    <source>
        <strain evidence="8 9">JCM 16327</strain>
    </source>
</reference>
<evidence type="ECO:0000256" key="4">
    <source>
        <dbReference type="ARBA" id="ARBA00022801"/>
    </source>
</evidence>
<dbReference type="GeneID" id="68573927"/>
<evidence type="ECO:0000259" key="7">
    <source>
        <dbReference type="PROSITE" id="PS50126"/>
    </source>
</evidence>
<keyword evidence="3 6" id="KW-0255">Endonuclease</keyword>
<evidence type="ECO:0000256" key="1">
    <source>
        <dbReference type="ARBA" id="ARBA00022552"/>
    </source>
</evidence>
<sequence length="464" mass="49374">MTVSVRGIYATALTELLADVGVTNPSGPIRERFDREFAAGPAAAHVATTSDRQGVGVTGDPDTVDSVVARLREVGTDTFRYRDGAPRGAVFEGYVAETRGGGAVVDLGDTEGYLPFEDSREYVDEGDTVRVQVVTPKPPWASRRPRLSTELWAFGDAAALVRGRDALVADTPSGAPELARTTEILPPEVPDGWAVEWGDAATDLSMDALGDALAAAVESAASLEDSLGGVDIDDVPARVAAPDATTWVWFGGDARRALDDVRRNVTDTIVGHHRIKAGSSAASTAVDFAESLGALPEEFPFAAVSEQFGPAAGDRVAIEHGKPDGRLITLGRGDITDCDPDAGRITVEREMTAGGTYDALGVERQEGDVAVTRFQEGRWWYPTVYRGEDGTRRGTYINVNTPLELFPSGVRYVDLHLDVVKHADGTVEQVDMDELRACVADGLVTDELAEKAAGVADRIEDAFS</sequence>
<dbReference type="Gene3D" id="2.40.50.140">
    <property type="entry name" value="Nucleic acid-binding proteins"/>
    <property type="match status" value="1"/>
</dbReference>
<gene>
    <name evidence="6" type="primary">fau-1</name>
    <name evidence="8" type="ORF">GCM10009019_14000</name>
</gene>
<dbReference type="AlphaFoldDB" id="A0AAV3T1G4"/>